<dbReference type="InterPro" id="IPR058770">
    <property type="entry name" value="PWI_ABCF3"/>
</dbReference>
<proteinExistence type="inferred from homology"/>
<dbReference type="GO" id="GO:0005524">
    <property type="term" value="F:ATP binding"/>
    <property type="evidence" value="ECO:0007669"/>
    <property type="project" value="UniProtKB-KW"/>
</dbReference>
<evidence type="ECO:0000256" key="3">
    <source>
        <dbReference type="ARBA" id="ARBA00022741"/>
    </source>
</evidence>
<dbReference type="PANTHER" id="PTHR19211">
    <property type="entry name" value="ATP-BINDING TRANSPORT PROTEIN-RELATED"/>
    <property type="match status" value="1"/>
</dbReference>
<evidence type="ECO:0000313" key="7">
    <source>
        <dbReference type="EMBL" id="CAD7640922.1"/>
    </source>
</evidence>
<dbReference type="PANTHER" id="PTHR19211:SF117">
    <property type="entry name" value="ATP-BINDING CASSETTE SUB-FAMILY F MEMBER 3"/>
    <property type="match status" value="1"/>
</dbReference>
<keyword evidence="8" id="KW-1185">Reference proteome</keyword>
<protein>
    <recommendedName>
        <fullName evidence="6">ABC transporter domain-containing protein</fullName>
    </recommendedName>
</protein>
<dbReference type="Pfam" id="PF00005">
    <property type="entry name" value="ABC_tran"/>
    <property type="match status" value="2"/>
</dbReference>
<keyword evidence="5" id="KW-0007">Acetylation</keyword>
<keyword evidence="4" id="KW-0067">ATP-binding</keyword>
<dbReference type="InterPro" id="IPR027417">
    <property type="entry name" value="P-loop_NTPase"/>
</dbReference>
<reference evidence="7" key="1">
    <citation type="submission" date="2020-11" db="EMBL/GenBank/DDBJ databases">
        <authorList>
            <person name="Tran Van P."/>
        </authorList>
    </citation>
    <scope>NUCLEOTIDE SEQUENCE</scope>
</reference>
<dbReference type="AlphaFoldDB" id="A0A7R9LFU2"/>
<organism evidence="7">
    <name type="scientific">Oppiella nova</name>
    <dbReference type="NCBI Taxonomy" id="334625"/>
    <lineage>
        <taxon>Eukaryota</taxon>
        <taxon>Metazoa</taxon>
        <taxon>Ecdysozoa</taxon>
        <taxon>Arthropoda</taxon>
        <taxon>Chelicerata</taxon>
        <taxon>Arachnida</taxon>
        <taxon>Acari</taxon>
        <taxon>Acariformes</taxon>
        <taxon>Sarcoptiformes</taxon>
        <taxon>Oribatida</taxon>
        <taxon>Brachypylina</taxon>
        <taxon>Oppioidea</taxon>
        <taxon>Oppiidae</taxon>
        <taxon>Oppiella</taxon>
    </lineage>
</organism>
<evidence type="ECO:0000259" key="6">
    <source>
        <dbReference type="PROSITE" id="PS50893"/>
    </source>
</evidence>
<evidence type="ECO:0000256" key="2">
    <source>
        <dbReference type="ARBA" id="ARBA00022737"/>
    </source>
</evidence>
<keyword evidence="3" id="KW-0547">Nucleotide-binding</keyword>
<dbReference type="EMBL" id="OC915547">
    <property type="protein sequence ID" value="CAD7640922.1"/>
    <property type="molecule type" value="Genomic_DNA"/>
</dbReference>
<dbReference type="Proteomes" id="UP000728032">
    <property type="component" value="Unassembled WGS sequence"/>
</dbReference>
<evidence type="ECO:0000256" key="5">
    <source>
        <dbReference type="ARBA" id="ARBA00022990"/>
    </source>
</evidence>
<dbReference type="InterPro" id="IPR003439">
    <property type="entry name" value="ABC_transporter-like_ATP-bd"/>
</dbReference>
<dbReference type="CDD" id="cd03221">
    <property type="entry name" value="ABCF_EF-3"/>
    <property type="match status" value="2"/>
</dbReference>
<feature type="domain" description="ABC transporter" evidence="6">
    <location>
        <begin position="182"/>
        <end position="426"/>
    </location>
</feature>
<dbReference type="OrthoDB" id="2110130at2759"/>
<sequence length="708" mass="79521">MCSTVELSSIITKQLPHIDKHLTDYIIGVLTCDTFESVDEICEAIGEVLQSCCDDYENLSIEDICGQLFDAINVSDGTSNGDASKQRLLAPVHLGSMVSRLDDSADDWKSIWTSGRDKTSTVDMKKLSKAEAKLKQKADKRDTNQSDFKPVIQMIKEATANQMMSKKDVKSEARGSNKTKDIKIDNFDVAFGEHVLLKSAQLTLGYGRRYGLCGRNGIGKSTLLHMISNRSLVIPSHISILHVEQEVIGDETKAIDSVLECDVVRNDLIKEEKLLSAMTDPTAEQTDRLSEVYQHLAAIEADKAPARASIILSGLGFTPEMQNRETKAFSGGWRMRIALARALFSRPDLLLLDEPTNMLDMKAIIWLETYLINDWESTLLVVSHDRTFLASVPTDVLHFHSQRLDNYRGNYEQFVKSMTEKLKNQLREYEAQQAYKQHVQEFIDKFRYNAKRASLVQSKIKALERLEEVEAVEREPEVVLRFPEPEALTPPILQLDEATFAYEKGNIILNKINLNTNLESRICIVGDNGSGKTTLLKLLTGDLEPSSGIRHAHRNLAIGYFSQHHVDQLSMNMSPLQFMASKYPGKPEEYYRRYLGGFGITGDLSLQSLASLSGGQKSRVAFAIMTLTNPHLLILDEPTNHLDVETVEALAKALDKYKGGVILVTHDQQLIELVCKELWYCNNKSVTCLEGGFAQYRHIIETDLANIR</sequence>
<name>A0A7R9LFU2_9ACAR</name>
<dbReference type="PROSITE" id="PS50893">
    <property type="entry name" value="ABC_TRANSPORTER_2"/>
    <property type="match status" value="2"/>
</dbReference>
<dbReference type="SUPFAM" id="SSF52540">
    <property type="entry name" value="P-loop containing nucleoside triphosphate hydrolases"/>
    <property type="match status" value="2"/>
</dbReference>
<dbReference type="Pfam" id="PF26051">
    <property type="entry name" value="PWI_ABCF3"/>
    <property type="match status" value="1"/>
</dbReference>
<evidence type="ECO:0000256" key="1">
    <source>
        <dbReference type="ARBA" id="ARBA00011054"/>
    </source>
</evidence>
<dbReference type="FunFam" id="3.40.50.300:FF:001438">
    <property type="entry name" value="ATP-binding cassette sub-family F member 3"/>
    <property type="match status" value="1"/>
</dbReference>
<dbReference type="InterPro" id="IPR032781">
    <property type="entry name" value="ABC_tran_Xtn"/>
</dbReference>
<dbReference type="EMBL" id="CAJPVJ010000722">
    <property type="protein sequence ID" value="CAG2163245.1"/>
    <property type="molecule type" value="Genomic_DNA"/>
</dbReference>
<evidence type="ECO:0000313" key="8">
    <source>
        <dbReference type="Proteomes" id="UP000728032"/>
    </source>
</evidence>
<accession>A0A7R9LFU2</accession>
<evidence type="ECO:0000256" key="4">
    <source>
        <dbReference type="ARBA" id="ARBA00022840"/>
    </source>
</evidence>
<keyword evidence="2" id="KW-0677">Repeat</keyword>
<comment type="similarity">
    <text evidence="1">Belongs to the ABC transporter superfamily. ABCF family. EF3 subfamily.</text>
</comment>
<dbReference type="GO" id="GO:0016887">
    <property type="term" value="F:ATP hydrolysis activity"/>
    <property type="evidence" value="ECO:0007669"/>
    <property type="project" value="InterPro"/>
</dbReference>
<dbReference type="InterPro" id="IPR017871">
    <property type="entry name" value="ABC_transporter-like_CS"/>
</dbReference>
<dbReference type="InterPro" id="IPR003593">
    <property type="entry name" value="AAA+_ATPase"/>
</dbReference>
<dbReference type="InterPro" id="IPR050611">
    <property type="entry name" value="ABCF"/>
</dbReference>
<dbReference type="FunFam" id="3.40.50.300:FF:000104">
    <property type="entry name" value="ATP-binding cassette sub-family F member 3"/>
    <property type="match status" value="1"/>
</dbReference>
<dbReference type="Gene3D" id="3.40.50.300">
    <property type="entry name" value="P-loop containing nucleotide triphosphate hydrolases"/>
    <property type="match status" value="2"/>
</dbReference>
<feature type="domain" description="ABC transporter" evidence="6">
    <location>
        <begin position="493"/>
        <end position="708"/>
    </location>
</feature>
<dbReference type="Pfam" id="PF12848">
    <property type="entry name" value="ABC_tran_Xtn"/>
    <property type="match status" value="1"/>
</dbReference>
<dbReference type="PROSITE" id="PS00211">
    <property type="entry name" value="ABC_TRANSPORTER_1"/>
    <property type="match status" value="2"/>
</dbReference>
<gene>
    <name evidence="7" type="ORF">ONB1V03_LOCUS2829</name>
</gene>
<dbReference type="SMART" id="SM00382">
    <property type="entry name" value="AAA"/>
    <property type="match status" value="2"/>
</dbReference>